<dbReference type="GO" id="GO:0005739">
    <property type="term" value="C:mitochondrion"/>
    <property type="evidence" value="ECO:0007669"/>
    <property type="project" value="UniProtKB-SubCell"/>
</dbReference>
<evidence type="ECO:0000256" key="13">
    <source>
        <dbReference type="ARBA" id="ARBA00060891"/>
    </source>
</evidence>
<dbReference type="OMA" id="ERYSMFI"/>
<dbReference type="Gene3D" id="3.50.50.60">
    <property type="entry name" value="FAD/NAD(P)-binding domain"/>
    <property type="match status" value="2"/>
</dbReference>
<dbReference type="GO" id="GO:0048038">
    <property type="term" value="F:quinone binding"/>
    <property type="evidence" value="ECO:0007669"/>
    <property type="project" value="UniProtKB-KW"/>
</dbReference>
<evidence type="ECO:0000256" key="2">
    <source>
        <dbReference type="ARBA" id="ARBA00004173"/>
    </source>
</evidence>
<protein>
    <recommendedName>
        <fullName evidence="15">Sulfide:quinone oxidoreductase, mitochondrial</fullName>
        <ecNumber evidence="14">1.8.5.8</ecNumber>
    </recommendedName>
    <alternativeName>
        <fullName evidence="16">Sulfide quinone oxidoreductase</fullName>
    </alternativeName>
</protein>
<evidence type="ECO:0000256" key="10">
    <source>
        <dbReference type="ARBA" id="ARBA00052810"/>
    </source>
</evidence>
<evidence type="ECO:0000256" key="3">
    <source>
        <dbReference type="ARBA" id="ARBA00022630"/>
    </source>
</evidence>
<evidence type="ECO:0000256" key="7">
    <source>
        <dbReference type="ARBA" id="ARBA00023002"/>
    </source>
</evidence>
<dbReference type="GO" id="GO:0106436">
    <property type="term" value="F:glutathione-dependent sulfide quinone oxidoreductase activity"/>
    <property type="evidence" value="ECO:0007669"/>
    <property type="project" value="UniProtKB-EC"/>
</dbReference>
<dbReference type="PANTHER" id="PTHR10632">
    <property type="entry name" value="SULFIDE:QUINONE OXIDOREDUCTASE"/>
    <property type="match status" value="1"/>
</dbReference>
<sequence>MCGMIQDRPFSQRSYNIVVIGGGSGGISVAARMSRYLRAIKKGKVAIVEPRKTHYYQPLWTLVGAGIKQLSDSRREMSSVIPKDVDWIQDACVEIDPNTCSIRLAGASGSINYDYLVVAAGINLDWHKVEGLTESLQTPGVCSNYSAETVGKTWDSIQNLKSGNAVFTFPNTPIKCAGAPQKIMYLTDAYLRKNGNRSKVSFYYNTSLPVIFGVKQYADALMEICKKRNLNVSTRLNLVRVDPIKKCAYFEHLDKPDEPLAEFEYEMLHVTPPMSAPKFLSPLANSTSNGYVAVDSKTLQHVKYKNIFALGDCSALPTSKTAAAIASQNYILSRNLLALIQNEDDKRWEYDGYTSCPLVTGDDKCILAEFDYKLQPLETFPFSQQKERTTMYYMKKDVLPFVYWNLMLRGNWSGPSVYRKLAHLGLSN</sequence>
<evidence type="ECO:0000256" key="16">
    <source>
        <dbReference type="ARBA" id="ARBA00082958"/>
    </source>
</evidence>
<comment type="catalytic activity">
    <reaction evidence="10">
        <text>ubiquinone-10 + hydrogen sulfide + glutathione + H(+) = S-sulfanylglutathione + ubiquinol-10</text>
        <dbReference type="Rhea" id="RHEA:62608"/>
        <dbReference type="ChEBI" id="CHEBI:15378"/>
        <dbReference type="ChEBI" id="CHEBI:29919"/>
        <dbReference type="ChEBI" id="CHEBI:46245"/>
        <dbReference type="ChEBI" id="CHEBI:57925"/>
        <dbReference type="ChEBI" id="CHEBI:58905"/>
        <dbReference type="ChEBI" id="CHEBI:64183"/>
    </reaction>
    <physiologicalReaction direction="left-to-right" evidence="10">
        <dbReference type="Rhea" id="RHEA:62609"/>
    </physiologicalReaction>
</comment>
<keyword evidence="3" id="KW-0285">Flavoprotein</keyword>
<comment type="similarity">
    <text evidence="13">Belongs to the SQRD family.</text>
</comment>
<comment type="subcellular location">
    <subcellularLocation>
        <location evidence="2">Mitochondrion</location>
    </subcellularLocation>
</comment>
<name>A0A9Q0M0B9_BLOTA</name>
<comment type="caution">
    <text evidence="18">The sequence shown here is derived from an EMBL/GenBank/DDBJ whole genome shotgun (WGS) entry which is preliminary data.</text>
</comment>
<dbReference type="InterPro" id="IPR036188">
    <property type="entry name" value="FAD/NAD-bd_sf"/>
</dbReference>
<feature type="domain" description="FAD/NAD(P)-binding" evidence="17">
    <location>
        <begin position="15"/>
        <end position="137"/>
    </location>
</feature>
<dbReference type="Pfam" id="PF07992">
    <property type="entry name" value="Pyr_redox_2"/>
    <property type="match status" value="1"/>
</dbReference>
<gene>
    <name evidence="18" type="ORF">RDWZM_007731</name>
</gene>
<evidence type="ECO:0000256" key="5">
    <source>
        <dbReference type="ARBA" id="ARBA00022827"/>
    </source>
</evidence>
<comment type="catalytic activity">
    <reaction evidence="9">
        <text>ubiquinone-10 + hydrogen sulfide + sulfite + 2 H(+) = ubiquinol-10 + thiosulfate</text>
        <dbReference type="Rhea" id="RHEA:38359"/>
        <dbReference type="ChEBI" id="CHEBI:15378"/>
        <dbReference type="ChEBI" id="CHEBI:17359"/>
        <dbReference type="ChEBI" id="CHEBI:29919"/>
        <dbReference type="ChEBI" id="CHEBI:33542"/>
        <dbReference type="ChEBI" id="CHEBI:46245"/>
        <dbReference type="ChEBI" id="CHEBI:64183"/>
    </reaction>
    <physiologicalReaction direction="left-to-right" evidence="9">
        <dbReference type="Rhea" id="RHEA:38360"/>
    </physiologicalReaction>
</comment>
<organism evidence="18 19">
    <name type="scientific">Blomia tropicalis</name>
    <name type="common">Mite</name>
    <dbReference type="NCBI Taxonomy" id="40697"/>
    <lineage>
        <taxon>Eukaryota</taxon>
        <taxon>Metazoa</taxon>
        <taxon>Ecdysozoa</taxon>
        <taxon>Arthropoda</taxon>
        <taxon>Chelicerata</taxon>
        <taxon>Arachnida</taxon>
        <taxon>Acari</taxon>
        <taxon>Acariformes</taxon>
        <taxon>Sarcoptiformes</taxon>
        <taxon>Astigmata</taxon>
        <taxon>Glycyphagoidea</taxon>
        <taxon>Echimyopodidae</taxon>
        <taxon>Blomia</taxon>
    </lineage>
</organism>
<evidence type="ECO:0000313" key="18">
    <source>
        <dbReference type="EMBL" id="KAJ6216574.1"/>
    </source>
</evidence>
<evidence type="ECO:0000256" key="9">
    <source>
        <dbReference type="ARBA" id="ARBA00051038"/>
    </source>
</evidence>
<evidence type="ECO:0000256" key="8">
    <source>
        <dbReference type="ARBA" id="ARBA00023128"/>
    </source>
</evidence>
<evidence type="ECO:0000256" key="11">
    <source>
        <dbReference type="ARBA" id="ARBA00052986"/>
    </source>
</evidence>
<evidence type="ECO:0000256" key="12">
    <source>
        <dbReference type="ARBA" id="ARBA00059167"/>
    </source>
</evidence>
<dbReference type="GO" id="GO:0070221">
    <property type="term" value="P:sulfide oxidation, using sulfide:quinone oxidoreductase"/>
    <property type="evidence" value="ECO:0007669"/>
    <property type="project" value="TreeGrafter"/>
</dbReference>
<dbReference type="FunFam" id="3.50.50.60:FF:000034">
    <property type="entry name" value="sulfide:quinone oxidoreductase, mitochondrial"/>
    <property type="match status" value="1"/>
</dbReference>
<dbReference type="GO" id="GO:0071949">
    <property type="term" value="F:FAD binding"/>
    <property type="evidence" value="ECO:0007669"/>
    <property type="project" value="TreeGrafter"/>
</dbReference>
<dbReference type="SUPFAM" id="SSF51905">
    <property type="entry name" value="FAD/NAD(P)-binding domain"/>
    <property type="match status" value="2"/>
</dbReference>
<proteinExistence type="inferred from homology"/>
<dbReference type="PANTHER" id="PTHR10632:SF2">
    <property type="entry name" value="SULFIDE:QUINONE OXIDOREDUCTASE, MITOCHONDRIAL"/>
    <property type="match status" value="1"/>
</dbReference>
<evidence type="ECO:0000259" key="17">
    <source>
        <dbReference type="Pfam" id="PF07992"/>
    </source>
</evidence>
<dbReference type="AlphaFoldDB" id="A0A9Q0M0B9"/>
<evidence type="ECO:0000256" key="6">
    <source>
        <dbReference type="ARBA" id="ARBA00022946"/>
    </source>
</evidence>
<dbReference type="InterPro" id="IPR015904">
    <property type="entry name" value="Sulphide_quinone_reductase"/>
</dbReference>
<comment type="function">
    <text evidence="12">Catalyzes the oxidation of hydrogen sulfide with the help of a quinone, such as ubiquinone-10, giving rise to thiosulfate and ultimately to sulfane (molecular sulfur) atoms. Requires an additional electron acceptor; can use sulfite, sulfide or cyanide (in vitro). It is believed the in vivo electron acceptor is glutathione.</text>
</comment>
<keyword evidence="19" id="KW-1185">Reference proteome</keyword>
<dbReference type="EMBL" id="JAPWDV010000003">
    <property type="protein sequence ID" value="KAJ6216574.1"/>
    <property type="molecule type" value="Genomic_DNA"/>
</dbReference>
<evidence type="ECO:0000256" key="4">
    <source>
        <dbReference type="ARBA" id="ARBA00022719"/>
    </source>
</evidence>
<evidence type="ECO:0000256" key="15">
    <source>
        <dbReference type="ARBA" id="ARBA00070160"/>
    </source>
</evidence>
<keyword evidence="4" id="KW-0874">Quinone</keyword>
<dbReference type="InterPro" id="IPR023753">
    <property type="entry name" value="FAD/NAD-binding_dom"/>
</dbReference>
<comment type="catalytic activity">
    <reaction evidence="11">
        <text>a quinone + hydrogen sulfide + glutathione + H(+) = S-sulfanylglutathione + a quinol</text>
        <dbReference type="Rhea" id="RHEA:55156"/>
        <dbReference type="ChEBI" id="CHEBI:15378"/>
        <dbReference type="ChEBI" id="CHEBI:24646"/>
        <dbReference type="ChEBI" id="CHEBI:29919"/>
        <dbReference type="ChEBI" id="CHEBI:57925"/>
        <dbReference type="ChEBI" id="CHEBI:58905"/>
        <dbReference type="ChEBI" id="CHEBI:132124"/>
        <dbReference type="EC" id="1.8.5.8"/>
    </reaction>
    <physiologicalReaction direction="left-to-right" evidence="11">
        <dbReference type="Rhea" id="RHEA:55157"/>
    </physiologicalReaction>
</comment>
<dbReference type="GO" id="GO:0070224">
    <property type="term" value="F:sulfide:quinone oxidoreductase activity"/>
    <property type="evidence" value="ECO:0007669"/>
    <property type="project" value="TreeGrafter"/>
</dbReference>
<keyword evidence="5" id="KW-0274">FAD</keyword>
<evidence type="ECO:0000256" key="1">
    <source>
        <dbReference type="ARBA" id="ARBA00001974"/>
    </source>
</evidence>
<dbReference type="EC" id="1.8.5.8" evidence="14"/>
<reference evidence="18" key="1">
    <citation type="submission" date="2022-12" db="EMBL/GenBank/DDBJ databases">
        <title>Genome assemblies of Blomia tropicalis.</title>
        <authorList>
            <person name="Cui Y."/>
        </authorList>
    </citation>
    <scope>NUCLEOTIDE SEQUENCE</scope>
    <source>
        <tissue evidence="18">Adult mites</tissue>
    </source>
</reference>
<keyword evidence="7" id="KW-0560">Oxidoreductase</keyword>
<comment type="cofactor">
    <cofactor evidence="1">
        <name>FAD</name>
        <dbReference type="ChEBI" id="CHEBI:57692"/>
    </cofactor>
</comment>
<keyword evidence="8" id="KW-0496">Mitochondrion</keyword>
<accession>A0A9Q0M0B9</accession>
<keyword evidence="6" id="KW-0809">Transit peptide</keyword>
<evidence type="ECO:0000313" key="19">
    <source>
        <dbReference type="Proteomes" id="UP001142055"/>
    </source>
</evidence>
<dbReference type="Proteomes" id="UP001142055">
    <property type="component" value="Chromosome 3"/>
</dbReference>
<evidence type="ECO:0000256" key="14">
    <source>
        <dbReference type="ARBA" id="ARBA00066447"/>
    </source>
</evidence>